<feature type="compositionally biased region" description="Basic and acidic residues" evidence="2">
    <location>
        <begin position="375"/>
        <end position="388"/>
    </location>
</feature>
<reference evidence="4 5" key="1">
    <citation type="submission" date="2015-07" db="EMBL/GenBank/DDBJ databases">
        <title>Emmonsia species relationships and genome sequence.</title>
        <authorList>
            <person name="Cuomo C.A."/>
            <person name="Schwartz I.S."/>
            <person name="Kenyon C."/>
            <person name="de Hoog G.S."/>
            <person name="Govender N.P."/>
            <person name="Botha A."/>
            <person name="Moreno L."/>
            <person name="de Vries M."/>
            <person name="Munoz J.F."/>
            <person name="Stielow J.B."/>
        </authorList>
    </citation>
    <scope>NUCLEOTIDE SEQUENCE [LARGE SCALE GENOMIC DNA]</scope>
    <source>
        <strain evidence="4 5">CBS 136260</strain>
    </source>
</reference>
<dbReference type="EC" id="2.7.7.48" evidence="1"/>
<feature type="domain" description="RDRP core" evidence="3">
    <location>
        <begin position="506"/>
        <end position="797"/>
    </location>
</feature>
<proteinExistence type="inferred from homology"/>
<dbReference type="GO" id="GO:0003968">
    <property type="term" value="F:RNA-directed RNA polymerase activity"/>
    <property type="evidence" value="ECO:0007669"/>
    <property type="project" value="UniProtKB-KW"/>
</dbReference>
<keyword evidence="1" id="KW-0696">RNA-directed RNA polymerase</keyword>
<keyword evidence="1" id="KW-0548">Nucleotidyltransferase</keyword>
<comment type="catalytic activity">
    <reaction evidence="1">
        <text>RNA(n) + a ribonucleoside 5'-triphosphate = RNA(n+1) + diphosphate</text>
        <dbReference type="Rhea" id="RHEA:21248"/>
        <dbReference type="Rhea" id="RHEA-COMP:14527"/>
        <dbReference type="Rhea" id="RHEA-COMP:17342"/>
        <dbReference type="ChEBI" id="CHEBI:33019"/>
        <dbReference type="ChEBI" id="CHEBI:61557"/>
        <dbReference type="ChEBI" id="CHEBI:140395"/>
        <dbReference type="EC" id="2.7.7.48"/>
    </reaction>
</comment>
<feature type="region of interest" description="Disordered" evidence="2">
    <location>
        <begin position="344"/>
        <end position="388"/>
    </location>
</feature>
<dbReference type="AlphaFoldDB" id="A0A1B7P419"/>
<dbReference type="InterPro" id="IPR057596">
    <property type="entry name" value="RDRP_core"/>
</dbReference>
<keyword evidence="5" id="KW-1185">Reference proteome</keyword>
<evidence type="ECO:0000259" key="3">
    <source>
        <dbReference type="Pfam" id="PF05183"/>
    </source>
</evidence>
<dbReference type="EMBL" id="LGUA01000137">
    <property type="protein sequence ID" value="OAX83776.1"/>
    <property type="molecule type" value="Genomic_DNA"/>
</dbReference>
<comment type="similarity">
    <text evidence="1">Belongs to the RdRP family.</text>
</comment>
<keyword evidence="1" id="KW-0694">RNA-binding</keyword>
<evidence type="ECO:0000313" key="5">
    <source>
        <dbReference type="Proteomes" id="UP000091918"/>
    </source>
</evidence>
<dbReference type="STRING" id="1658172.A0A1B7P419"/>
<sequence>MANTLTPKSSHDFKLLIKNLNASFNLDLPEPTLLKPKRPDEQTAPERCVGLARFLYYYDPLIIQRVIDSFSEKATTLFSNWATEANREGGTVPATATFIRSNTIAMARNITPEQRAKAVHELWQLLSDEEYIVTKGASRIHRDPNTSASASACTTPTAGRYMGSPAAATTGAPMAGPRMKPTAPPETKTTTTTTTPASVPLSPSKRKGIIDDSEVFVTAPTTPSNKFCSKPSSLSDYEFENSDLDDLDIFLNIDSRDPADSSDTDQTQGKPGKKGPKQRRIDEYMTTSKNVQKPPPPHFGKPLNSSHNTSFETVTTEQANSFGASFGASTAPTSFSTSFETEELDLDQASQYPSVVRPSPSEKKGERTTSPSKNSRFEQQEPELDRREQKIRKIIRDLEENGPFSNKNAITTTVPLRYRYEAQRAANSLSVPAESILQKLDRRKLPDYEDFWRDIHNGKRPRLEKTAPEPWDMAVDQYEDKKPTGDVVTLSCELSWCSPKEPGYFKLTLHPLKFMRSYRFCRRFGSDRFLEMTYPTLTEPPAHLVRKEDLVEKELLLEAISRWMATSEHHLVGRVWRGLYLEDIQNKPKKATKRDAGWVGGMSAVDNPHKQKAVFFATDGIDFRRARDRQDVPPQGETSGQRTSMSIDALVNWHMPITHNNDNSDMKLFQRLRLGLSRTLSTVVLRREEIVYLADPPGPVMNDGCSLMSRSLGVEVARALGLDGVPACFQARISGAKGVWMIDRDDSRFKSGDRGFGLQITESQLKIYPPPPHDTSPIDDAKLSFEVVQWSRPLRPAA</sequence>
<evidence type="ECO:0000256" key="2">
    <source>
        <dbReference type="SAM" id="MobiDB-lite"/>
    </source>
</evidence>
<dbReference type="OrthoDB" id="4205873at2759"/>
<accession>A0A1B7P419</accession>
<evidence type="ECO:0000313" key="4">
    <source>
        <dbReference type="EMBL" id="OAX83776.1"/>
    </source>
</evidence>
<protein>
    <recommendedName>
        <fullName evidence="1">RNA-dependent RNA polymerase</fullName>
        <ecNumber evidence="1">2.7.7.48</ecNumber>
    </recommendedName>
</protein>
<feature type="region of interest" description="Disordered" evidence="2">
    <location>
        <begin position="142"/>
        <end position="206"/>
    </location>
</feature>
<dbReference type="Pfam" id="PF05183">
    <property type="entry name" value="RdRP"/>
    <property type="match status" value="1"/>
</dbReference>
<dbReference type="InterPro" id="IPR007855">
    <property type="entry name" value="RDRP"/>
</dbReference>
<feature type="compositionally biased region" description="Low complexity" evidence="2">
    <location>
        <begin position="146"/>
        <end position="197"/>
    </location>
</feature>
<organism evidence="4 5">
    <name type="scientific">Emergomyces africanus</name>
    <dbReference type="NCBI Taxonomy" id="1955775"/>
    <lineage>
        <taxon>Eukaryota</taxon>
        <taxon>Fungi</taxon>
        <taxon>Dikarya</taxon>
        <taxon>Ascomycota</taxon>
        <taxon>Pezizomycotina</taxon>
        <taxon>Eurotiomycetes</taxon>
        <taxon>Eurotiomycetidae</taxon>
        <taxon>Onygenales</taxon>
        <taxon>Ajellomycetaceae</taxon>
        <taxon>Emergomyces</taxon>
    </lineage>
</organism>
<keyword evidence="1" id="KW-0808">Transferase</keyword>
<comment type="caution">
    <text evidence="4">The sequence shown here is derived from an EMBL/GenBank/DDBJ whole genome shotgun (WGS) entry which is preliminary data.</text>
</comment>
<dbReference type="GO" id="GO:0031380">
    <property type="term" value="C:nuclear RNA-directed RNA polymerase complex"/>
    <property type="evidence" value="ECO:0007669"/>
    <property type="project" value="TreeGrafter"/>
</dbReference>
<dbReference type="GO" id="GO:0030422">
    <property type="term" value="P:siRNA processing"/>
    <property type="evidence" value="ECO:0007669"/>
    <property type="project" value="TreeGrafter"/>
</dbReference>
<dbReference type="PANTHER" id="PTHR23079">
    <property type="entry name" value="RNA-DEPENDENT RNA POLYMERASE"/>
    <property type="match status" value="1"/>
</dbReference>
<dbReference type="Proteomes" id="UP000091918">
    <property type="component" value="Unassembled WGS sequence"/>
</dbReference>
<name>A0A1B7P419_9EURO</name>
<dbReference type="PANTHER" id="PTHR23079:SF14">
    <property type="entry name" value="RNA-DEPENDENT RNA POLYMERASE"/>
    <property type="match status" value="1"/>
</dbReference>
<evidence type="ECO:0000256" key="1">
    <source>
        <dbReference type="RuleBase" id="RU363098"/>
    </source>
</evidence>
<gene>
    <name evidence="4" type="ORF">ACJ72_01860</name>
</gene>
<dbReference type="GO" id="GO:0003723">
    <property type="term" value="F:RNA binding"/>
    <property type="evidence" value="ECO:0007669"/>
    <property type="project" value="UniProtKB-KW"/>
</dbReference>
<feature type="region of interest" description="Disordered" evidence="2">
    <location>
        <begin position="254"/>
        <end position="308"/>
    </location>
</feature>